<dbReference type="Pfam" id="PF09445">
    <property type="entry name" value="Methyltransf_15"/>
    <property type="match status" value="1"/>
</dbReference>
<reference evidence="9 10" key="1">
    <citation type="journal article" date="2013" name="Nat. Genet.">
        <title>The genome of the hydatid tapeworm Echinococcus granulosus.</title>
        <authorList>
            <person name="Zheng H."/>
            <person name="Zhang W."/>
            <person name="Zhang L."/>
            <person name="Zhang Z."/>
            <person name="Li J."/>
            <person name="Lu G."/>
            <person name="Zhu Y."/>
            <person name="Wang Y."/>
            <person name="Huang Y."/>
            <person name="Liu J."/>
            <person name="Kang H."/>
            <person name="Chen J."/>
            <person name="Wang L."/>
            <person name="Chen A."/>
            <person name="Yu S."/>
            <person name="Gao Z."/>
            <person name="Jin L."/>
            <person name="Gu W."/>
            <person name="Wang Z."/>
            <person name="Zhao L."/>
            <person name="Shi B."/>
            <person name="Wen H."/>
            <person name="Lin R."/>
            <person name="Jones M.K."/>
            <person name="Brejova B."/>
            <person name="Vinar T."/>
            <person name="Zhao G."/>
            <person name="McManus D.P."/>
            <person name="Chen Z."/>
            <person name="Zhou Y."/>
            <person name="Wang S."/>
        </authorList>
    </citation>
    <scope>NUCLEOTIDE SEQUENCE [LARGE SCALE GENOMIC DNA]</scope>
</reference>
<dbReference type="RefSeq" id="XP_024353671.1">
    <property type="nucleotide sequence ID" value="XM_024491856.1"/>
</dbReference>
<dbReference type="GO" id="GO:0005634">
    <property type="term" value="C:nucleus"/>
    <property type="evidence" value="ECO:0007669"/>
    <property type="project" value="TreeGrafter"/>
</dbReference>
<accession>W6ULR8</accession>
<dbReference type="InterPro" id="IPR029063">
    <property type="entry name" value="SAM-dependent_MTases_sf"/>
</dbReference>
<comment type="catalytic activity">
    <reaction evidence="5">
        <text>a 5'-end (N(2),N(7)-dimethyl 5'-triphosphoguanosine)-ribonucleoside in snRNA + S-adenosyl-L-methionine = a 5'-end (N(2),N(2),N(7)-trimethyl 5'-triphosphoguanosine)-ribonucleoside in snRNA + S-adenosyl-L-homocysteine + H(+)</text>
        <dbReference type="Rhea" id="RHEA:78479"/>
        <dbReference type="Rhea" id="RHEA-COMP:19087"/>
        <dbReference type="Rhea" id="RHEA-COMP:19089"/>
        <dbReference type="ChEBI" id="CHEBI:15378"/>
        <dbReference type="ChEBI" id="CHEBI:57856"/>
        <dbReference type="ChEBI" id="CHEBI:59789"/>
        <dbReference type="ChEBI" id="CHEBI:167623"/>
        <dbReference type="ChEBI" id="CHEBI:172880"/>
    </reaction>
    <physiologicalReaction direction="left-to-right" evidence="5">
        <dbReference type="Rhea" id="RHEA:78480"/>
    </physiologicalReaction>
</comment>
<dbReference type="Proteomes" id="UP000019149">
    <property type="component" value="Unassembled WGS sequence"/>
</dbReference>
<evidence type="ECO:0000256" key="6">
    <source>
        <dbReference type="ARBA" id="ARBA00049075"/>
    </source>
</evidence>
<evidence type="ECO:0000313" key="10">
    <source>
        <dbReference type="Proteomes" id="UP000019149"/>
    </source>
</evidence>
<dbReference type="GeneID" id="36338322"/>
<dbReference type="CTD" id="36338322"/>
<dbReference type="SUPFAM" id="SSF53335">
    <property type="entry name" value="S-adenosyl-L-methionine-dependent methyltransferases"/>
    <property type="match status" value="1"/>
</dbReference>
<comment type="caution">
    <text evidence="9">The sequence shown here is derived from an EMBL/GenBank/DDBJ whole genome shotgun (WGS) entry which is preliminary data.</text>
</comment>
<name>W6ULR8_ECHGR</name>
<keyword evidence="10" id="KW-1185">Reference proteome</keyword>
<evidence type="ECO:0000256" key="8">
    <source>
        <dbReference type="SAM" id="MobiDB-lite"/>
    </source>
</evidence>
<dbReference type="Gene3D" id="3.40.50.150">
    <property type="entry name" value="Vaccinia Virus protein VP39"/>
    <property type="match status" value="1"/>
</dbReference>
<dbReference type="InterPro" id="IPR019012">
    <property type="entry name" value="RNA_cap_Gua-N2-MeTrfase"/>
</dbReference>
<comment type="catalytic activity">
    <reaction evidence="4">
        <text>a 5'-end (N(7)-methyl 5'-triphosphoguanosine)-ribonucleoside in snoRNA + S-adenosyl-L-methionine = a 5'-end (N(2),N(7)-dimethyl 5'-triphosphoguanosine)-ribonucleoside in snoRNA + S-adenosyl-L-homocysteine + H(+)</text>
        <dbReference type="Rhea" id="RHEA:78475"/>
        <dbReference type="Rhea" id="RHEA-COMP:19086"/>
        <dbReference type="Rhea" id="RHEA-COMP:19088"/>
        <dbReference type="ChEBI" id="CHEBI:15378"/>
        <dbReference type="ChEBI" id="CHEBI:57856"/>
        <dbReference type="ChEBI" id="CHEBI:59789"/>
        <dbReference type="ChEBI" id="CHEBI:156461"/>
        <dbReference type="ChEBI" id="CHEBI:172880"/>
    </reaction>
    <physiologicalReaction direction="left-to-right" evidence="4">
        <dbReference type="Rhea" id="RHEA:78476"/>
    </physiologicalReaction>
</comment>
<dbReference type="AlphaFoldDB" id="W6ULR8"/>
<dbReference type="PANTHER" id="PTHR14741">
    <property type="entry name" value="S-ADENOSYLMETHIONINE-DEPENDENT METHYLTRANSFERASE RELATED"/>
    <property type="match status" value="1"/>
</dbReference>
<comment type="catalytic activity">
    <reaction evidence="3">
        <text>a 5'-end (N(2),N(7)-dimethyl 5'-triphosphoguanosine)-ribonucleoside in snoRNA + S-adenosyl-L-methionine = a 5'-end (N(2),N(2),N(7)-trimethyl 5'-triphosphoguanosine)-ribonucleoside in snoRNA + S-adenosyl-L-homocysteine + H(+)</text>
        <dbReference type="Rhea" id="RHEA:78507"/>
        <dbReference type="Rhea" id="RHEA-COMP:19088"/>
        <dbReference type="Rhea" id="RHEA-COMP:19090"/>
        <dbReference type="ChEBI" id="CHEBI:15378"/>
        <dbReference type="ChEBI" id="CHEBI:57856"/>
        <dbReference type="ChEBI" id="CHEBI:59789"/>
        <dbReference type="ChEBI" id="CHEBI:167623"/>
        <dbReference type="ChEBI" id="CHEBI:172880"/>
    </reaction>
    <physiologicalReaction direction="left-to-right" evidence="3">
        <dbReference type="Rhea" id="RHEA:78508"/>
    </physiologicalReaction>
</comment>
<sequence length="637" mass="70032">MRVTRLSVTLVGKLGTMAFDTNHVKELVRITYPSVFNKLLTQICFTRAFFADCFKGMPTEPCGAIESNQSLSSPIVAESIPEDAESSSIAAKPNSSVKGRSAKVSPRYYNSLAYTLSVLKSSGNDSDDSDSESSSSPSLQEKQDYSPKYVIPQVQVSKPSPELEDQGNNKSIFEEMRMLGLPTSFGHPKFGDQSTTDLDALFLNSLENVKESQWLAHSLTDICKEHPSLVLSAASLPLFPHSGYDDNLTLETQCIFAAVCRVIEYGFCPNQPWVQIPRNLRFQLPDSWSEASPRAVKWAIQSSLSSGHRCIFRYKPSCAASSRRYVNQKSPPEHLYEDGGETASSVEKYWAQRYRLFSRFDSGIQFDREGLFSVTPEVIAVHHARRLANILGGPPSSHTVLDLFTGIGGSCIQLAVVGFNVVTVDVSESMLQMAKANARVYGVHKRITFVHADAFAFLRETRYRFSAAFASPPWGGPTYSSSTVFSLSSLTISGGGETCNNFFNLLEAIASVTVSGGPVALFLPRNTNAGQLFELHRRFIGAALVDVIPQLECELALIHGRPKGLTVYLYYGEGMDKEESESSSTRVSFGAFTLYHWMTPSTQLVDVPRARYAFNSVEGRSNALGPVRTGSNDVFAI</sequence>
<feature type="region of interest" description="Disordered" evidence="8">
    <location>
        <begin position="122"/>
        <end position="146"/>
    </location>
</feature>
<evidence type="ECO:0000256" key="1">
    <source>
        <dbReference type="ARBA" id="ARBA00018517"/>
    </source>
</evidence>
<protein>
    <recommendedName>
        <fullName evidence="1">Trimethylguanosine synthase</fullName>
    </recommendedName>
    <alternativeName>
        <fullName evidence="7">Cap-specific guanine-N(2) methyltransferase</fullName>
    </alternativeName>
</protein>
<gene>
    <name evidence="9" type="ORF">EGR_02607</name>
</gene>
<comment type="catalytic activity">
    <reaction evidence="6">
        <text>a 5'-end (N(7)-methyl 5'-triphosphoguanosine)-ribonucleoside in snRNA + S-adenosyl-L-methionine = a 5'-end (N(2),N(7)-dimethyl 5'-triphosphoguanosine)-ribonucleoside in snRNA + S-adenosyl-L-homocysteine + H(+)</text>
        <dbReference type="Rhea" id="RHEA:78471"/>
        <dbReference type="Rhea" id="RHEA-COMP:19085"/>
        <dbReference type="Rhea" id="RHEA-COMP:19087"/>
        <dbReference type="ChEBI" id="CHEBI:15378"/>
        <dbReference type="ChEBI" id="CHEBI:57856"/>
        <dbReference type="ChEBI" id="CHEBI:59789"/>
        <dbReference type="ChEBI" id="CHEBI:156461"/>
        <dbReference type="ChEBI" id="CHEBI:172880"/>
    </reaction>
    <physiologicalReaction direction="left-to-right" evidence="6">
        <dbReference type="Rhea" id="RHEA:78472"/>
    </physiologicalReaction>
</comment>
<evidence type="ECO:0000256" key="7">
    <source>
        <dbReference type="ARBA" id="ARBA00049790"/>
    </source>
</evidence>
<organism evidence="9 10">
    <name type="scientific">Echinococcus granulosus</name>
    <name type="common">Hydatid tapeworm</name>
    <dbReference type="NCBI Taxonomy" id="6210"/>
    <lineage>
        <taxon>Eukaryota</taxon>
        <taxon>Metazoa</taxon>
        <taxon>Spiralia</taxon>
        <taxon>Lophotrochozoa</taxon>
        <taxon>Platyhelminthes</taxon>
        <taxon>Cestoda</taxon>
        <taxon>Eucestoda</taxon>
        <taxon>Cyclophyllidea</taxon>
        <taxon>Taeniidae</taxon>
        <taxon>Echinococcus</taxon>
        <taxon>Echinococcus granulosus group</taxon>
    </lineage>
</organism>
<dbReference type="PANTHER" id="PTHR14741:SF32">
    <property type="entry name" value="TRIMETHYLGUANOSINE SYNTHASE"/>
    <property type="match status" value="1"/>
</dbReference>
<evidence type="ECO:0000256" key="2">
    <source>
        <dbReference type="ARBA" id="ARBA00025783"/>
    </source>
</evidence>
<evidence type="ECO:0000256" key="4">
    <source>
        <dbReference type="ARBA" id="ARBA00048740"/>
    </source>
</evidence>
<dbReference type="OrthoDB" id="194443at2759"/>
<dbReference type="EMBL" id="APAU02000012">
    <property type="protein sequence ID" value="EUB62475.1"/>
    <property type="molecule type" value="Genomic_DNA"/>
</dbReference>
<dbReference type="GO" id="GO:0071164">
    <property type="term" value="F:RNA cap trimethylguanosine synthase activity"/>
    <property type="evidence" value="ECO:0007669"/>
    <property type="project" value="TreeGrafter"/>
</dbReference>
<dbReference type="STRING" id="6210.W6ULR8"/>
<dbReference type="KEGG" id="egl:EGR_02607"/>
<comment type="similarity">
    <text evidence="2">Belongs to the methyltransferase superfamily. Trimethylguanosine synthase family.</text>
</comment>
<evidence type="ECO:0000313" key="9">
    <source>
        <dbReference type="EMBL" id="EUB62475.1"/>
    </source>
</evidence>
<evidence type="ECO:0000256" key="3">
    <source>
        <dbReference type="ARBA" id="ARBA00047418"/>
    </source>
</evidence>
<dbReference type="OMA" id="VKWAIQS"/>
<proteinExistence type="inferred from homology"/>
<evidence type="ECO:0000256" key="5">
    <source>
        <dbReference type="ARBA" id="ARBA00048763"/>
    </source>
</evidence>
<dbReference type="CDD" id="cd02440">
    <property type="entry name" value="AdoMet_MTases"/>
    <property type="match status" value="1"/>
</dbReference>